<dbReference type="CDD" id="cd09749">
    <property type="entry name" value="Cmr5_III-B"/>
    <property type="match status" value="1"/>
</dbReference>
<dbReference type="RefSeq" id="WP_066198744.1">
    <property type="nucleotide sequence ID" value="NZ_CBCSAS010000048.1"/>
</dbReference>
<comment type="caution">
    <text evidence="6">The sequence shown here is derived from an EMBL/GenBank/DDBJ whole genome shotgun (WGS) entry which is preliminary data.</text>
</comment>
<sequence>MQTKSQKYAALIYRQVVGDQVARMNEKSRVKYGSWALRLPYLVRRAGLQQALAYVHARSTKERSEGEEAGLILLDHLAHVLGFSNREALLQQVRTADLRTYMRLTREALAALEWYRRFAQSVLKVDHTVAMDAGSDIR</sequence>
<evidence type="ECO:0000256" key="4">
    <source>
        <dbReference type="ARBA" id="ARBA00023118"/>
    </source>
</evidence>
<dbReference type="InterPro" id="IPR010160">
    <property type="entry name" value="CRISPR-assoc_prot_Cmr5"/>
</dbReference>
<reference evidence="6 7" key="1">
    <citation type="submission" date="2015-09" db="EMBL/GenBank/DDBJ databases">
        <title>Draft genome sequence of Hydrogenibacillus schlegelii DSM 2000.</title>
        <authorList>
            <person name="Hemp J."/>
        </authorList>
    </citation>
    <scope>NUCLEOTIDE SEQUENCE [LARGE SCALE GENOMIC DNA]</scope>
    <source>
        <strain evidence="6 7">MA 48</strain>
    </source>
</reference>
<evidence type="ECO:0000256" key="3">
    <source>
        <dbReference type="ARBA" id="ARBA00022490"/>
    </source>
</evidence>
<dbReference type="GO" id="GO:0051607">
    <property type="term" value="P:defense response to virus"/>
    <property type="evidence" value="ECO:0007669"/>
    <property type="project" value="UniProtKB-KW"/>
</dbReference>
<evidence type="ECO:0000256" key="2">
    <source>
        <dbReference type="ARBA" id="ARBA00006161"/>
    </source>
</evidence>
<evidence type="ECO:0000256" key="1">
    <source>
        <dbReference type="ARBA" id="ARBA00004496"/>
    </source>
</evidence>
<evidence type="ECO:0000313" key="7">
    <source>
        <dbReference type="Proteomes" id="UP000243024"/>
    </source>
</evidence>
<evidence type="ECO:0000313" key="6">
    <source>
        <dbReference type="EMBL" id="OAR05170.1"/>
    </source>
</evidence>
<dbReference type="Pfam" id="PF09701">
    <property type="entry name" value="Cas_Cmr5"/>
    <property type="match status" value="1"/>
</dbReference>
<dbReference type="AlphaFoldDB" id="A0A132N9A8"/>
<dbReference type="NCBIfam" id="TIGR01881">
    <property type="entry name" value="cas_Cmr5"/>
    <property type="match status" value="1"/>
</dbReference>
<comment type="similarity">
    <text evidence="2">Belongs to the CRISPR system Cmr5 family.</text>
</comment>
<dbReference type="EMBL" id="JXBB01000004">
    <property type="protein sequence ID" value="OAR05170.1"/>
    <property type="molecule type" value="Genomic_DNA"/>
</dbReference>
<dbReference type="SUPFAM" id="SSF158568">
    <property type="entry name" value="AF1862-like"/>
    <property type="match status" value="1"/>
</dbReference>
<dbReference type="GO" id="GO:0005737">
    <property type="term" value="C:cytoplasm"/>
    <property type="evidence" value="ECO:0007669"/>
    <property type="project" value="UniProtKB-SubCell"/>
</dbReference>
<proteinExistence type="inferred from homology"/>
<dbReference type="InterPro" id="IPR023101">
    <property type="entry name" value="AF1862-like_dom_sf"/>
</dbReference>
<dbReference type="Proteomes" id="UP000243024">
    <property type="component" value="Unassembled WGS sequence"/>
</dbReference>
<keyword evidence="4" id="KW-0051">Antiviral defense</keyword>
<organism evidence="6 7">
    <name type="scientific">Hydrogenibacillus schlegelii</name>
    <name type="common">Bacillus schlegelii</name>
    <dbReference type="NCBI Taxonomy" id="1484"/>
    <lineage>
        <taxon>Bacteria</taxon>
        <taxon>Bacillati</taxon>
        <taxon>Bacillota</taxon>
        <taxon>Bacilli</taxon>
        <taxon>Bacillales</taxon>
        <taxon>Bacillales Family X. Incertae Sedis</taxon>
        <taxon>Hydrogenibacillus</taxon>
    </lineage>
</organism>
<keyword evidence="3" id="KW-0963">Cytoplasm</keyword>
<dbReference type="Gene3D" id="1.10.520.30">
    <property type="entry name" value="AF1862-like domain"/>
    <property type="match status" value="1"/>
</dbReference>
<keyword evidence="7" id="KW-1185">Reference proteome</keyword>
<dbReference type="OrthoDB" id="32929at2"/>
<comment type="subcellular location">
    <subcellularLocation>
        <location evidence="1">Cytoplasm</location>
    </subcellularLocation>
</comment>
<evidence type="ECO:0000256" key="5">
    <source>
        <dbReference type="ARBA" id="ARBA00030001"/>
    </source>
</evidence>
<name>A0A132N9A8_HYDSH</name>
<accession>A0A132N9A8</accession>
<protein>
    <recommendedName>
        <fullName evidence="5">CRISPR type III-B/RAMP module-associated protein Cmr5</fullName>
    </recommendedName>
</protein>
<dbReference type="STRING" id="1484.SA87_08465"/>
<gene>
    <name evidence="6" type="ORF">SA87_08465</name>
</gene>